<dbReference type="InterPro" id="IPR010721">
    <property type="entry name" value="UstE-like"/>
</dbReference>
<dbReference type="PANTHER" id="PTHR32251">
    <property type="entry name" value="3-OXO-5-ALPHA-STEROID 4-DEHYDROGENASE"/>
    <property type="match status" value="1"/>
</dbReference>
<gene>
    <name evidence="2" type="ORF">PT974_08266</name>
</gene>
<keyword evidence="1" id="KW-0472">Membrane</keyword>
<feature type="transmembrane region" description="Helical" evidence="1">
    <location>
        <begin position="53"/>
        <end position="71"/>
    </location>
</feature>
<evidence type="ECO:0000313" key="3">
    <source>
        <dbReference type="Proteomes" id="UP001338125"/>
    </source>
</evidence>
<accession>A0ABR0SCW0</accession>
<feature type="transmembrane region" description="Helical" evidence="1">
    <location>
        <begin position="149"/>
        <end position="173"/>
    </location>
</feature>
<proteinExistence type="predicted"/>
<keyword evidence="3" id="KW-1185">Reference proteome</keyword>
<reference evidence="2 3" key="1">
    <citation type="submission" date="2024-01" db="EMBL/GenBank/DDBJ databases">
        <title>Complete genome of Cladobotryum mycophilum ATHUM6906.</title>
        <authorList>
            <person name="Christinaki A.C."/>
            <person name="Myridakis A.I."/>
            <person name="Kouvelis V.N."/>
        </authorList>
    </citation>
    <scope>NUCLEOTIDE SEQUENCE [LARGE SCALE GENOMIC DNA]</scope>
    <source>
        <strain evidence="2 3">ATHUM6906</strain>
    </source>
</reference>
<keyword evidence="1" id="KW-0812">Transmembrane</keyword>
<dbReference type="Proteomes" id="UP001338125">
    <property type="component" value="Unassembled WGS sequence"/>
</dbReference>
<dbReference type="PANTHER" id="PTHR32251:SF23">
    <property type="entry name" value="3-OXO-5-ALPHA-STEROID 4-DEHYDROGENASE (DUF1295)"/>
    <property type="match status" value="1"/>
</dbReference>
<dbReference type="EMBL" id="JAVFKD010000014">
    <property type="protein sequence ID" value="KAK5990003.1"/>
    <property type="molecule type" value="Genomic_DNA"/>
</dbReference>
<dbReference type="Gene3D" id="1.20.120.1630">
    <property type="match status" value="1"/>
</dbReference>
<evidence type="ECO:0000256" key="1">
    <source>
        <dbReference type="SAM" id="Phobius"/>
    </source>
</evidence>
<evidence type="ECO:0008006" key="4">
    <source>
        <dbReference type="Google" id="ProtNLM"/>
    </source>
</evidence>
<comment type="caution">
    <text evidence="2">The sequence shown here is derived from an EMBL/GenBank/DDBJ whole genome shotgun (WGS) entry which is preliminary data.</text>
</comment>
<dbReference type="Pfam" id="PF06966">
    <property type="entry name" value="DUF1295"/>
    <property type="match status" value="1"/>
</dbReference>
<keyword evidence="1" id="KW-1133">Transmembrane helix</keyword>
<sequence>MALPTIKSLQDGGDYYKVVEPFIPQLYELPQKVLANISSLDGLKGLYLETNPLVSGFAASIAIGFIALVSSEINRNYSQIDRLWSILPNLYVVHIAAWARLSGLPHARLDLIAAATTAWSIRLTYNYWRKGGYQIGSEDYRWEIIKAKVPGVIFFVFNVTFIAFIQSILLFLFSCAPAYVILLSTQLEPEIKTTDLVYLGAELALVFSEWVSDGQQWNYHAAKKQYKEDGTVAEGFTQADLERGFLTKGLWAYSRHPNFLAEQTIWFVLYNWSCWASESVYQWAGVGAISLILLFQGSTVLTESITGGKYSGYDHYRREVGMFIPISVFPYEAPVRQPKIIRTSELAKRHEEKQKQQQEQK</sequence>
<organism evidence="2 3">
    <name type="scientific">Cladobotryum mycophilum</name>
    <dbReference type="NCBI Taxonomy" id="491253"/>
    <lineage>
        <taxon>Eukaryota</taxon>
        <taxon>Fungi</taxon>
        <taxon>Dikarya</taxon>
        <taxon>Ascomycota</taxon>
        <taxon>Pezizomycotina</taxon>
        <taxon>Sordariomycetes</taxon>
        <taxon>Hypocreomycetidae</taxon>
        <taxon>Hypocreales</taxon>
        <taxon>Hypocreaceae</taxon>
        <taxon>Cladobotryum</taxon>
    </lineage>
</organism>
<name>A0ABR0SCW0_9HYPO</name>
<protein>
    <recommendedName>
        <fullName evidence="4">DUF1295 domain protein</fullName>
    </recommendedName>
</protein>
<evidence type="ECO:0000313" key="2">
    <source>
        <dbReference type="EMBL" id="KAK5990003.1"/>
    </source>
</evidence>